<dbReference type="GO" id="GO:0016020">
    <property type="term" value="C:membrane"/>
    <property type="evidence" value="ECO:0007669"/>
    <property type="project" value="TreeGrafter"/>
</dbReference>
<dbReference type="KEGG" id="ebh:BSEPE_0521"/>
<proteinExistence type="inferred from homology"/>
<dbReference type="InterPro" id="IPR036788">
    <property type="entry name" value="T_IF-3_C_sf"/>
</dbReference>
<evidence type="ECO:0000259" key="7">
    <source>
        <dbReference type="Pfam" id="PF00707"/>
    </source>
</evidence>
<dbReference type="GO" id="GO:0005829">
    <property type="term" value="C:cytosol"/>
    <property type="evidence" value="ECO:0007669"/>
    <property type="project" value="TreeGrafter"/>
</dbReference>
<reference evidence="9 10" key="1">
    <citation type="journal article" date="2000" name="Mar. Ecol. Prog. Ser.">
        <title>Phylogenetic characterization of endosymbionts in three hydrothermal vent mussels: influence on host distributions.</title>
        <authorList>
            <person name="Fujiwara Y."/>
            <person name="Takai K."/>
            <person name="Uematsu K."/>
            <person name="Tsuchida S."/>
            <person name="Hunt J.C."/>
            <person name="Hashimoto J."/>
        </authorList>
    </citation>
    <scope>NUCLEOTIDE SEQUENCE [LARGE SCALE GENOMIC DNA]</scope>
    <source>
        <strain evidence="9 10">Myojin Knoll</strain>
    </source>
</reference>
<dbReference type="PANTHER" id="PTHR10938">
    <property type="entry name" value="TRANSLATION INITIATION FACTOR IF-3"/>
    <property type="match status" value="1"/>
</dbReference>
<evidence type="ECO:0000256" key="4">
    <source>
        <dbReference type="HAMAP-Rule" id="MF_00080"/>
    </source>
</evidence>
<dbReference type="GO" id="GO:0043022">
    <property type="term" value="F:ribosome binding"/>
    <property type="evidence" value="ECO:0007669"/>
    <property type="project" value="UniProtKB-ARBA"/>
</dbReference>
<evidence type="ECO:0000256" key="1">
    <source>
        <dbReference type="ARBA" id="ARBA00005439"/>
    </source>
</evidence>
<dbReference type="GO" id="GO:0032790">
    <property type="term" value="P:ribosome disassembly"/>
    <property type="evidence" value="ECO:0007669"/>
    <property type="project" value="TreeGrafter"/>
</dbReference>
<accession>A0A0P0UQQ8</accession>
<dbReference type="SUPFAM" id="SSF55200">
    <property type="entry name" value="Translation initiation factor IF3, C-terminal domain"/>
    <property type="match status" value="1"/>
</dbReference>
<dbReference type="STRING" id="1303921.BSEPE_0521"/>
<dbReference type="FunFam" id="3.30.110.10:FF:000001">
    <property type="entry name" value="Translation initiation factor IF-3"/>
    <property type="match status" value="1"/>
</dbReference>
<keyword evidence="3 4" id="KW-0648">Protein biosynthesis</keyword>
<comment type="function">
    <text evidence="4 6">IF-3 binds to the 30S ribosomal subunit and shifts the equilibrium between 70S ribosomes and their 50S and 30S subunits in favor of the free subunits, thus enhancing the availability of 30S subunits on which protein synthesis initiation begins.</text>
</comment>
<evidence type="ECO:0000313" key="10">
    <source>
        <dbReference type="Proteomes" id="UP000067399"/>
    </source>
</evidence>
<dbReference type="Pfam" id="PF05198">
    <property type="entry name" value="IF3_N"/>
    <property type="match status" value="1"/>
</dbReference>
<dbReference type="EMBL" id="AP013042">
    <property type="protein sequence ID" value="BAS67530.1"/>
    <property type="molecule type" value="Genomic_DNA"/>
</dbReference>
<dbReference type="NCBIfam" id="TIGR00168">
    <property type="entry name" value="infC"/>
    <property type="match status" value="1"/>
</dbReference>
<dbReference type="Pfam" id="PF00707">
    <property type="entry name" value="IF3_C"/>
    <property type="match status" value="1"/>
</dbReference>
<dbReference type="SUPFAM" id="SSF54364">
    <property type="entry name" value="Translation initiation factor IF3, N-terminal domain"/>
    <property type="match status" value="1"/>
</dbReference>
<dbReference type="InterPro" id="IPR019813">
    <property type="entry name" value="Translation_initiation_fac3_CS"/>
</dbReference>
<comment type="similarity">
    <text evidence="1 4 6">Belongs to the IF-3 family.</text>
</comment>
<keyword evidence="2 4" id="KW-0396">Initiation factor</keyword>
<reference evidence="9 10" key="2">
    <citation type="journal article" date="2016" name="ISME J.">
        <title>Heterogeneous composition of key metabolic gene clusters in a vent mussel symbiont population.</title>
        <authorList>
            <person name="Ikuta T."/>
            <person name="Takaki Y."/>
            <person name="Nagai Y."/>
            <person name="Shimamura S."/>
            <person name="Tsuda M."/>
            <person name="Kawagucci S."/>
            <person name="Aoki Y."/>
            <person name="Inoue K."/>
            <person name="Teruya M."/>
            <person name="Satou K."/>
            <person name="Teruya K."/>
            <person name="Shimoji M."/>
            <person name="Tamotsu H."/>
            <person name="Hirano T."/>
            <person name="Maruyama T."/>
            <person name="Yoshida T."/>
        </authorList>
    </citation>
    <scope>NUCLEOTIDE SEQUENCE [LARGE SCALE GENOMIC DNA]</scope>
    <source>
        <strain evidence="9 10">Myojin Knoll</strain>
    </source>
</reference>
<protein>
    <recommendedName>
        <fullName evidence="4 5">Translation initiation factor IF-3</fullName>
    </recommendedName>
</protein>
<dbReference type="Proteomes" id="UP000067399">
    <property type="component" value="Chromosome"/>
</dbReference>
<dbReference type="PROSITE" id="PS00938">
    <property type="entry name" value="IF3"/>
    <property type="match status" value="1"/>
</dbReference>
<comment type="subcellular location">
    <subcellularLocation>
        <location evidence="4 6">Cytoplasm</location>
    </subcellularLocation>
</comment>
<sequence length="168" mass="19425">MRINNDIKVSKVRVIDSKGEQAGVLSTSQALEMAVAAKLDLVEVSPNAEPPVCKIMDFGKYRYEQKKQLSDQKRKQKKNTVKTIKYRPGTEEGDYQIKMRNLVKFLDNGDKVKVSIWFRGREMQHRELGMEMLDRIEKDTEEFANVEQKAKMEGRQLGMMLAPKSKKK</sequence>
<evidence type="ECO:0000256" key="3">
    <source>
        <dbReference type="ARBA" id="ARBA00022917"/>
    </source>
</evidence>
<dbReference type="Gene3D" id="3.30.110.10">
    <property type="entry name" value="Translation initiation factor 3 (IF-3), C-terminal domain"/>
    <property type="match status" value="1"/>
</dbReference>
<keyword evidence="4" id="KW-0963">Cytoplasm</keyword>
<dbReference type="InterPro" id="IPR019814">
    <property type="entry name" value="Translation_initiation_fac_3_N"/>
</dbReference>
<dbReference type="AlphaFoldDB" id="A0A0P0UQQ8"/>
<evidence type="ECO:0000256" key="6">
    <source>
        <dbReference type="RuleBase" id="RU000646"/>
    </source>
</evidence>
<dbReference type="InterPro" id="IPR001288">
    <property type="entry name" value="Translation_initiation_fac_3"/>
</dbReference>
<gene>
    <name evidence="4 9" type="primary">infC</name>
    <name evidence="9" type="ORF">BSEPE_0521</name>
</gene>
<comment type="subunit">
    <text evidence="4 6">Monomer.</text>
</comment>
<dbReference type="PANTHER" id="PTHR10938:SF0">
    <property type="entry name" value="TRANSLATION INITIATION FACTOR IF-3, MITOCHONDRIAL"/>
    <property type="match status" value="1"/>
</dbReference>
<evidence type="ECO:0000256" key="5">
    <source>
        <dbReference type="NCBIfam" id="TIGR00168"/>
    </source>
</evidence>
<evidence type="ECO:0000256" key="2">
    <source>
        <dbReference type="ARBA" id="ARBA00022540"/>
    </source>
</evidence>
<dbReference type="HAMAP" id="MF_00080">
    <property type="entry name" value="IF_3"/>
    <property type="match status" value="1"/>
</dbReference>
<dbReference type="FunFam" id="3.10.20.80:FF:000001">
    <property type="entry name" value="Translation initiation factor IF-3"/>
    <property type="match status" value="1"/>
</dbReference>
<organism evidence="9 10">
    <name type="scientific">endosymbiont of Bathymodiolus septemdierum str. Myojin knoll</name>
    <dbReference type="NCBI Taxonomy" id="1303921"/>
    <lineage>
        <taxon>Bacteria</taxon>
        <taxon>Pseudomonadati</taxon>
        <taxon>Pseudomonadota</taxon>
        <taxon>Gammaproteobacteria</taxon>
        <taxon>sulfur-oxidizing symbionts</taxon>
    </lineage>
</organism>
<evidence type="ECO:0000313" key="9">
    <source>
        <dbReference type="EMBL" id="BAS67530.1"/>
    </source>
</evidence>
<feature type="domain" description="Translation initiation factor 3 C-terminal" evidence="7">
    <location>
        <begin position="80"/>
        <end position="164"/>
    </location>
</feature>
<name>A0A0P0UQQ8_9GAMM</name>
<dbReference type="GO" id="GO:0003743">
    <property type="term" value="F:translation initiation factor activity"/>
    <property type="evidence" value="ECO:0007669"/>
    <property type="project" value="UniProtKB-UniRule"/>
</dbReference>
<dbReference type="InterPro" id="IPR036787">
    <property type="entry name" value="T_IF-3_N_sf"/>
</dbReference>
<dbReference type="InterPro" id="IPR019815">
    <property type="entry name" value="Translation_initiation_fac_3_C"/>
</dbReference>
<keyword evidence="10" id="KW-1185">Reference proteome</keyword>
<evidence type="ECO:0000259" key="8">
    <source>
        <dbReference type="Pfam" id="PF05198"/>
    </source>
</evidence>
<feature type="domain" description="Translation initiation factor 3 N-terminal" evidence="8">
    <location>
        <begin position="3"/>
        <end position="70"/>
    </location>
</feature>
<dbReference type="Gene3D" id="3.10.20.80">
    <property type="entry name" value="Translation initiation factor 3 (IF-3), N-terminal domain"/>
    <property type="match status" value="1"/>
</dbReference>